<dbReference type="EMBL" id="CP102453">
    <property type="protein sequence ID" value="UUX35224.1"/>
    <property type="molecule type" value="Genomic_DNA"/>
</dbReference>
<evidence type="ECO:0000259" key="1">
    <source>
        <dbReference type="Pfam" id="PF08937"/>
    </source>
</evidence>
<organism evidence="2 3">
    <name type="scientific">Fundicoccus culcitae</name>
    <dbReference type="NCBI Taxonomy" id="2969821"/>
    <lineage>
        <taxon>Bacteria</taxon>
        <taxon>Bacillati</taxon>
        <taxon>Bacillota</taxon>
        <taxon>Bacilli</taxon>
        <taxon>Lactobacillales</taxon>
        <taxon>Aerococcaceae</taxon>
        <taxon>Fundicoccus</taxon>
    </lineage>
</organism>
<dbReference type="InterPro" id="IPR015032">
    <property type="entry name" value="ThsB__TIR-like_domain"/>
</dbReference>
<proteinExistence type="predicted"/>
<reference evidence="2 3" key="1">
    <citation type="submission" date="2022-08" db="EMBL/GenBank/DDBJ databases">
        <title>Aerococcaceae sp. nov isolated from spoiled eye mask.</title>
        <authorList>
            <person name="Zhou G."/>
            <person name="Xie X.-B."/>
            <person name="Shi Q.-S."/>
            <person name="Wang Y.-S."/>
            <person name="Wen X."/>
            <person name="Peng H."/>
            <person name="Yang X.-J."/>
            <person name="Tao H.-B."/>
            <person name="Huang X.-M."/>
        </authorList>
    </citation>
    <scope>NUCLEOTIDE SEQUENCE [LARGE SCALE GENOMIC DNA]</scope>
    <source>
        <strain evidence="3">DM20194951</strain>
    </source>
</reference>
<protein>
    <submittedName>
        <fullName evidence="2">TIR domain-containing protein</fullName>
    </submittedName>
</protein>
<dbReference type="Proteomes" id="UP001315967">
    <property type="component" value="Chromosome"/>
</dbReference>
<gene>
    <name evidence="2" type="ORF">NRE15_06165</name>
</gene>
<evidence type="ECO:0000313" key="3">
    <source>
        <dbReference type="Proteomes" id="UP001315967"/>
    </source>
</evidence>
<dbReference type="Pfam" id="PF08937">
    <property type="entry name" value="ThsB_TIR"/>
    <property type="match status" value="1"/>
</dbReference>
<accession>A0ABY5P975</accession>
<keyword evidence="3" id="KW-1185">Reference proteome</keyword>
<dbReference type="RefSeq" id="WP_313794715.1">
    <property type="nucleotide sequence ID" value="NZ_CP102453.1"/>
</dbReference>
<sequence length="169" mass="19228">MHKTFISYHHKNEQDLKDEIIRKGLEGGEFIDKSVSDGDIDTNLEEDRIMRIIREEFLQDSSVVMVLIGEETSQRPFINSEIQAGLWGSNPTGLIGVVRDEVYERIYTETTCTYSGCNCGSSLNVPTNEFVNKIPNLIYRNYFLLEDNKDTAPHFKNSDAYASEYSGAN</sequence>
<name>A0ABY5P975_9LACT</name>
<feature type="domain" description="Thoeris protein ThsB TIR-like" evidence="1">
    <location>
        <begin position="5"/>
        <end position="98"/>
    </location>
</feature>
<evidence type="ECO:0000313" key="2">
    <source>
        <dbReference type="EMBL" id="UUX35224.1"/>
    </source>
</evidence>